<evidence type="ECO:0000256" key="1">
    <source>
        <dbReference type="SAM" id="MobiDB-lite"/>
    </source>
</evidence>
<dbReference type="OrthoDB" id="10543290at2759"/>
<dbReference type="EMBL" id="CAJVPS010001132">
    <property type="protein sequence ID" value="CAG8525682.1"/>
    <property type="molecule type" value="Genomic_DNA"/>
</dbReference>
<comment type="caution">
    <text evidence="2">The sequence shown here is derived from an EMBL/GenBank/DDBJ whole genome shotgun (WGS) entry which is preliminary data.</text>
</comment>
<evidence type="ECO:0000313" key="2">
    <source>
        <dbReference type="EMBL" id="CAG8525682.1"/>
    </source>
</evidence>
<keyword evidence="3" id="KW-1185">Reference proteome</keyword>
<name>A0A9N9ADH9_9GLOM</name>
<accession>A0A9N9ADH9</accession>
<feature type="compositionally biased region" description="Low complexity" evidence="1">
    <location>
        <begin position="144"/>
        <end position="159"/>
    </location>
</feature>
<feature type="region of interest" description="Disordered" evidence="1">
    <location>
        <begin position="126"/>
        <end position="162"/>
    </location>
</feature>
<evidence type="ECO:0000313" key="3">
    <source>
        <dbReference type="Proteomes" id="UP000789508"/>
    </source>
</evidence>
<dbReference type="AlphaFoldDB" id="A0A9N9ADH9"/>
<gene>
    <name evidence="2" type="ORF">ALEPTO_LOCUS4690</name>
</gene>
<sequence>METLFHELTESIQENEKNRNQLESLLKTDSQTYAKHLHHYLKSNHQKHLQRLQNHTVKVKDTIANMVEEVIERDIFLSMDDWSDMYKQRNQSLRDTQRSEFEMMQVLLSQELDYFSSSYSATSTVVPSASDLNQASNPPPPQPESSCSQEMSQFSSSPQFNPNLTELLNQASTLPADQLCIIQTLINTMVMNNSQQQQQ</sequence>
<protein>
    <submittedName>
        <fullName evidence="2">12540_t:CDS:1</fullName>
    </submittedName>
</protein>
<organism evidence="2 3">
    <name type="scientific">Ambispora leptoticha</name>
    <dbReference type="NCBI Taxonomy" id="144679"/>
    <lineage>
        <taxon>Eukaryota</taxon>
        <taxon>Fungi</taxon>
        <taxon>Fungi incertae sedis</taxon>
        <taxon>Mucoromycota</taxon>
        <taxon>Glomeromycotina</taxon>
        <taxon>Glomeromycetes</taxon>
        <taxon>Archaeosporales</taxon>
        <taxon>Ambisporaceae</taxon>
        <taxon>Ambispora</taxon>
    </lineage>
</organism>
<proteinExistence type="predicted"/>
<reference evidence="2" key="1">
    <citation type="submission" date="2021-06" db="EMBL/GenBank/DDBJ databases">
        <authorList>
            <person name="Kallberg Y."/>
            <person name="Tangrot J."/>
            <person name="Rosling A."/>
        </authorList>
    </citation>
    <scope>NUCLEOTIDE SEQUENCE</scope>
    <source>
        <strain evidence="2">FL130A</strain>
    </source>
</reference>
<dbReference type="Proteomes" id="UP000789508">
    <property type="component" value="Unassembled WGS sequence"/>
</dbReference>